<evidence type="ECO:0000256" key="3">
    <source>
        <dbReference type="ARBA" id="ARBA00022692"/>
    </source>
</evidence>
<dbReference type="Proteomes" id="UP000694395">
    <property type="component" value="Chromosome 20"/>
</dbReference>
<dbReference type="InterPro" id="IPR018499">
    <property type="entry name" value="Tetraspanin/Peripherin"/>
</dbReference>
<dbReference type="PANTHER" id="PTHR19282">
    <property type="entry name" value="TETRASPANIN"/>
    <property type="match status" value="1"/>
</dbReference>
<name>A0A8C7NQV9_ONCMY</name>
<accession>A0A8C7NQV9</accession>
<feature type="transmembrane region" description="Helical" evidence="6">
    <location>
        <begin position="265"/>
        <end position="293"/>
    </location>
</feature>
<dbReference type="PRINTS" id="PR00259">
    <property type="entry name" value="TMFOUR"/>
</dbReference>
<protein>
    <recommendedName>
        <fullName evidence="9">Tetraspanin</fullName>
    </recommendedName>
</protein>
<keyword evidence="8" id="KW-1185">Reference proteome</keyword>
<dbReference type="InterPro" id="IPR008952">
    <property type="entry name" value="Tetraspanin_EC2_sf"/>
</dbReference>
<feature type="transmembrane region" description="Helical" evidence="6">
    <location>
        <begin position="56"/>
        <end position="84"/>
    </location>
</feature>
<evidence type="ECO:0008006" key="9">
    <source>
        <dbReference type="Google" id="ProtNLM"/>
    </source>
</evidence>
<evidence type="ECO:0000256" key="1">
    <source>
        <dbReference type="ARBA" id="ARBA00004141"/>
    </source>
</evidence>
<dbReference type="InterPro" id="IPR018503">
    <property type="entry name" value="Tetraspanin_CS"/>
</dbReference>
<evidence type="ECO:0000313" key="7">
    <source>
        <dbReference type="Ensembl" id="ENSOMYP00000011309.2"/>
    </source>
</evidence>
<dbReference type="Ensembl" id="ENSOMYT00000012541.2">
    <property type="protein sequence ID" value="ENSOMYP00000011309.2"/>
    <property type="gene ID" value="ENSOMYG00000005661.2"/>
</dbReference>
<proteinExistence type="inferred from homology"/>
<reference evidence="7" key="2">
    <citation type="submission" date="2025-08" db="UniProtKB">
        <authorList>
            <consortium name="Ensembl"/>
        </authorList>
    </citation>
    <scope>IDENTIFICATION</scope>
</reference>
<comment type="similarity">
    <text evidence="2">Belongs to the tetraspanin (TM4SF) family.</text>
</comment>
<evidence type="ECO:0000256" key="2">
    <source>
        <dbReference type="ARBA" id="ARBA00006840"/>
    </source>
</evidence>
<feature type="transmembrane region" description="Helical" evidence="6">
    <location>
        <begin position="132"/>
        <end position="154"/>
    </location>
</feature>
<keyword evidence="4 6" id="KW-1133">Transmembrane helix</keyword>
<dbReference type="AlphaFoldDB" id="A0A8C7NQV9"/>
<dbReference type="PANTHER" id="PTHR19282:SF44">
    <property type="entry name" value="CD82 ANTIGEN"/>
    <property type="match status" value="1"/>
</dbReference>
<dbReference type="GeneTree" id="ENSGT00940000161485"/>
<evidence type="ECO:0000256" key="5">
    <source>
        <dbReference type="ARBA" id="ARBA00023136"/>
    </source>
</evidence>
<feature type="transmembrane region" description="Helical" evidence="6">
    <location>
        <begin position="104"/>
        <end position="125"/>
    </location>
</feature>
<organism evidence="7 8">
    <name type="scientific">Oncorhynchus mykiss</name>
    <name type="common">Rainbow trout</name>
    <name type="synonym">Salmo gairdneri</name>
    <dbReference type="NCBI Taxonomy" id="8022"/>
    <lineage>
        <taxon>Eukaryota</taxon>
        <taxon>Metazoa</taxon>
        <taxon>Chordata</taxon>
        <taxon>Craniata</taxon>
        <taxon>Vertebrata</taxon>
        <taxon>Euteleostomi</taxon>
        <taxon>Actinopterygii</taxon>
        <taxon>Neopterygii</taxon>
        <taxon>Teleostei</taxon>
        <taxon>Protacanthopterygii</taxon>
        <taxon>Salmoniformes</taxon>
        <taxon>Salmonidae</taxon>
        <taxon>Salmoninae</taxon>
        <taxon>Oncorhynchus</taxon>
    </lineage>
</organism>
<dbReference type="Pfam" id="PF00335">
    <property type="entry name" value="Tetraspanin"/>
    <property type="match status" value="1"/>
</dbReference>
<keyword evidence="5 6" id="KW-0472">Membrane</keyword>
<evidence type="ECO:0000256" key="6">
    <source>
        <dbReference type="SAM" id="Phobius"/>
    </source>
</evidence>
<comment type="subcellular location">
    <subcellularLocation>
        <location evidence="1">Membrane</location>
        <topology evidence="1">Multi-pass membrane protein</topology>
    </subcellularLocation>
</comment>
<keyword evidence="3 6" id="KW-0812">Transmembrane</keyword>
<dbReference type="SUPFAM" id="SSF48652">
    <property type="entry name" value="Tetraspanin"/>
    <property type="match status" value="1"/>
</dbReference>
<reference evidence="7" key="1">
    <citation type="submission" date="2020-07" db="EMBL/GenBank/DDBJ databases">
        <title>A long reads based de novo assembly of the rainbow trout Arlee double haploid line genome.</title>
        <authorList>
            <person name="Gao G."/>
            <person name="Palti Y."/>
        </authorList>
    </citation>
    <scope>NUCLEOTIDE SEQUENCE [LARGE SCALE GENOMIC DNA]</scope>
</reference>
<evidence type="ECO:0000313" key="8">
    <source>
        <dbReference type="Proteomes" id="UP000694395"/>
    </source>
</evidence>
<dbReference type="PROSITE" id="PS00421">
    <property type="entry name" value="TM4_1"/>
    <property type="match status" value="1"/>
</dbReference>
<sequence length="316" mass="35764">MWCRVVGANPQPHTRAGLLLITESIDFPPIDHQPLKPHWRGFKQTNRMASQGCIDLIKYFLFLFNLLFACVGALLLSLGIWIVLAETSFFMPAPPYMSFPVFSYFLVIGGSATMSLGFIGCLGALKEVKCMLGMYFFLLSILLAAQIVGAVLLFTQWTSFESKVEEHVLHLIESFGKNESNYLNFEKTLDYVQQEIHCCGWTGPNIWVEAPCSCYHPINNTQNASNSYEMCDCNDIRPFSNYTTCDIYQKGCRESIREWLDENMLIIFAVLLAVMAVECLQWVCLLVLCCLSCTPCPCCHPSKTEGRHFQLSSYVV</sequence>
<reference evidence="7" key="3">
    <citation type="submission" date="2025-09" db="UniProtKB">
        <authorList>
            <consortium name="Ensembl"/>
        </authorList>
    </citation>
    <scope>IDENTIFICATION</scope>
</reference>
<evidence type="ECO:0000256" key="4">
    <source>
        <dbReference type="ARBA" id="ARBA00022989"/>
    </source>
</evidence>
<dbReference type="Gene3D" id="1.10.1450.10">
    <property type="entry name" value="Tetraspanin"/>
    <property type="match status" value="1"/>
</dbReference>
<dbReference type="GO" id="GO:0005886">
    <property type="term" value="C:plasma membrane"/>
    <property type="evidence" value="ECO:0007669"/>
    <property type="project" value="TreeGrafter"/>
</dbReference>